<dbReference type="Proteomes" id="UP001219518">
    <property type="component" value="Unassembled WGS sequence"/>
</dbReference>
<evidence type="ECO:0000256" key="1">
    <source>
        <dbReference type="ARBA" id="ARBA00007865"/>
    </source>
</evidence>
<feature type="signal peptide" evidence="3">
    <location>
        <begin position="1"/>
        <end position="19"/>
    </location>
</feature>
<sequence length="261" mass="26629">MVLAPVLLGLAFVQCGVQAGRGRGSPSTTTPAPPPLPGPVDLTLPLEGNASATDHPFSVSKNTSAWGEFGWSSTQSTCSSGQAGTHIEAPFHLNERGWKVDEVPLDRLLVSAVLLDVSADATRNASFALSAEHLVAWEKKHGLLPPNSVLLVNFGWGAAARGRLPMPAAPAPAAAPGVTATPATPPAYHAPVPGLTADAASHLVAQGRVVGVGVDLPALDASTSTTATAGPPGRGRGETAARTLMAANIYTLLNLDLTREL</sequence>
<reference evidence="4" key="2">
    <citation type="journal article" date="2023" name="BMC Genomics">
        <title>Pest status, molecular evolution, and epigenetic factors derived from the genome assembly of Frankliniella fusca, a thysanopteran phytovirus vector.</title>
        <authorList>
            <person name="Catto M.A."/>
            <person name="Labadie P.E."/>
            <person name="Jacobson A.L."/>
            <person name="Kennedy G.G."/>
            <person name="Srinivasan R."/>
            <person name="Hunt B.G."/>
        </authorList>
    </citation>
    <scope>NUCLEOTIDE SEQUENCE</scope>
    <source>
        <tissue evidence="4">Head</tissue>
    </source>
</reference>
<evidence type="ECO:0000256" key="3">
    <source>
        <dbReference type="SAM" id="SignalP"/>
    </source>
</evidence>
<dbReference type="PANTHER" id="PTHR43564">
    <property type="entry name" value="KYNURENINE FORMAMIDASE-LIKE PROTEIN"/>
    <property type="match status" value="1"/>
</dbReference>
<dbReference type="InterPro" id="IPR037175">
    <property type="entry name" value="KFase_sf"/>
</dbReference>
<organism evidence="4 5">
    <name type="scientific">Frankliniella fusca</name>
    <dbReference type="NCBI Taxonomy" id="407009"/>
    <lineage>
        <taxon>Eukaryota</taxon>
        <taxon>Metazoa</taxon>
        <taxon>Ecdysozoa</taxon>
        <taxon>Arthropoda</taxon>
        <taxon>Hexapoda</taxon>
        <taxon>Insecta</taxon>
        <taxon>Pterygota</taxon>
        <taxon>Neoptera</taxon>
        <taxon>Paraneoptera</taxon>
        <taxon>Thysanoptera</taxon>
        <taxon>Terebrantia</taxon>
        <taxon>Thripoidea</taxon>
        <taxon>Thripidae</taxon>
        <taxon>Frankliniella</taxon>
    </lineage>
</organism>
<feature type="non-terminal residue" evidence="4">
    <location>
        <position position="261"/>
    </location>
</feature>
<comment type="similarity">
    <text evidence="1">Belongs to the Cyclase 1 superfamily.</text>
</comment>
<dbReference type="EMBL" id="JAHWGI010000318">
    <property type="protein sequence ID" value="KAK3913339.1"/>
    <property type="molecule type" value="Genomic_DNA"/>
</dbReference>
<keyword evidence="3" id="KW-0732">Signal</keyword>
<dbReference type="Gene3D" id="3.50.30.50">
    <property type="entry name" value="Putative cyclase"/>
    <property type="match status" value="1"/>
</dbReference>
<comment type="caution">
    <text evidence="4">The sequence shown here is derived from an EMBL/GenBank/DDBJ whole genome shotgun (WGS) entry which is preliminary data.</text>
</comment>
<dbReference type="GO" id="GO:0019441">
    <property type="term" value="P:L-tryptophan catabolic process to kynurenine"/>
    <property type="evidence" value="ECO:0007669"/>
    <property type="project" value="InterPro"/>
</dbReference>
<feature type="chain" id="PRO_5042268983" evidence="3">
    <location>
        <begin position="20"/>
        <end position="261"/>
    </location>
</feature>
<evidence type="ECO:0000256" key="2">
    <source>
        <dbReference type="SAM" id="MobiDB-lite"/>
    </source>
</evidence>
<dbReference type="SUPFAM" id="SSF102198">
    <property type="entry name" value="Putative cyclase"/>
    <property type="match status" value="1"/>
</dbReference>
<name>A0AAE1LC52_9NEOP</name>
<reference evidence="4" key="1">
    <citation type="submission" date="2021-07" db="EMBL/GenBank/DDBJ databases">
        <authorList>
            <person name="Catto M.A."/>
            <person name="Jacobson A."/>
            <person name="Kennedy G."/>
            <person name="Labadie P."/>
            <person name="Hunt B.G."/>
            <person name="Srinivasan R."/>
        </authorList>
    </citation>
    <scope>NUCLEOTIDE SEQUENCE</scope>
    <source>
        <strain evidence="4">PL_HMW_Pooled</strain>
        <tissue evidence="4">Head</tissue>
    </source>
</reference>
<dbReference type="Pfam" id="PF04199">
    <property type="entry name" value="Cyclase"/>
    <property type="match status" value="1"/>
</dbReference>
<evidence type="ECO:0000313" key="4">
    <source>
        <dbReference type="EMBL" id="KAK3913339.1"/>
    </source>
</evidence>
<dbReference type="InterPro" id="IPR007325">
    <property type="entry name" value="KFase/CYL"/>
</dbReference>
<evidence type="ECO:0000313" key="5">
    <source>
        <dbReference type="Proteomes" id="UP001219518"/>
    </source>
</evidence>
<dbReference type="PANTHER" id="PTHR43564:SF2">
    <property type="entry name" value="BLR6059 PROTEIN"/>
    <property type="match status" value="1"/>
</dbReference>
<feature type="region of interest" description="Disordered" evidence="2">
    <location>
        <begin position="20"/>
        <end position="47"/>
    </location>
</feature>
<dbReference type="GO" id="GO:0004061">
    <property type="term" value="F:arylformamidase activity"/>
    <property type="evidence" value="ECO:0007669"/>
    <property type="project" value="InterPro"/>
</dbReference>
<dbReference type="AlphaFoldDB" id="A0AAE1LC52"/>
<keyword evidence="5" id="KW-1185">Reference proteome</keyword>
<accession>A0AAE1LC52</accession>
<proteinExistence type="inferred from homology"/>
<protein>
    <submittedName>
        <fullName evidence="4">Kynurenine formamidase</fullName>
    </submittedName>
</protein>
<gene>
    <name evidence="4" type="ORF">KUF71_022793</name>
</gene>